<protein>
    <submittedName>
        <fullName evidence="6">Uncharacterized protein</fullName>
    </submittedName>
</protein>
<evidence type="ECO:0000256" key="3">
    <source>
        <dbReference type="ARBA" id="ARBA00022490"/>
    </source>
</evidence>
<dbReference type="GO" id="GO:0005737">
    <property type="term" value="C:cytoplasm"/>
    <property type="evidence" value="ECO:0007669"/>
    <property type="project" value="UniProtKB-SubCell"/>
</dbReference>
<dbReference type="Proteomes" id="UP000054495">
    <property type="component" value="Unassembled WGS sequence"/>
</dbReference>
<dbReference type="EMBL" id="KE125674">
    <property type="protein sequence ID" value="EPB67442.1"/>
    <property type="molecule type" value="Genomic_DNA"/>
</dbReference>
<keyword evidence="3" id="KW-0963">Cytoplasm</keyword>
<name>A0A0D6LIJ9_9BILA</name>
<evidence type="ECO:0000256" key="4">
    <source>
        <dbReference type="ARBA" id="ARBA00022553"/>
    </source>
</evidence>
<proteinExistence type="inferred from homology"/>
<evidence type="ECO:0000313" key="7">
    <source>
        <dbReference type="Proteomes" id="UP000054495"/>
    </source>
</evidence>
<accession>A0A0D6LIJ9</accession>
<reference evidence="6 7" key="1">
    <citation type="submission" date="2013-05" db="EMBL/GenBank/DDBJ databases">
        <title>Draft genome of the parasitic nematode Anyclostoma ceylanicum.</title>
        <authorList>
            <person name="Mitreva M."/>
        </authorList>
    </citation>
    <scope>NUCLEOTIDE SEQUENCE [LARGE SCALE GENOMIC DNA]</scope>
</reference>
<evidence type="ECO:0000256" key="1">
    <source>
        <dbReference type="ARBA" id="ARBA00004496"/>
    </source>
</evidence>
<dbReference type="Pfam" id="PF10248">
    <property type="entry name" value="Mlf1IP"/>
    <property type="match status" value="1"/>
</dbReference>
<dbReference type="AlphaFoldDB" id="A0A0D6LIJ9"/>
<gene>
    <name evidence="6" type="ORF">ANCCEY_13467</name>
</gene>
<sequence length="277" mass="31190">MNYVVVQGPYGRSPPPPVHRMLARPFDPFRGVGGLFSAMEDLQERAMNDPHSHVFTQSTMVTFGEDGQPRVVENSIRKSGDVKETRRSLRDGEREEMAIGHTIGDRTHIIEKKRDKDGNVRRQQRFVNLDECRKWLRFIDATLLQKTSIENSSREQGQIWDTVQGVSYNFKDISLMLARRALGDGSSSSGAYRHRSADAAGRSRTGDNAPIITLPDDDDEEEDTRTNRGRSTAGTSRRTTNAGYSGPVIREISEEEAESSIPKRRRGFGGFFRANDE</sequence>
<comment type="subcellular location">
    <subcellularLocation>
        <location evidence="1">Cytoplasm</location>
    </subcellularLocation>
</comment>
<evidence type="ECO:0000256" key="2">
    <source>
        <dbReference type="ARBA" id="ARBA00008332"/>
    </source>
</evidence>
<dbReference type="PANTHER" id="PTHR13105">
    <property type="entry name" value="MYELOID LEUKEMIA FACTOR"/>
    <property type="match status" value="1"/>
</dbReference>
<evidence type="ECO:0000313" key="6">
    <source>
        <dbReference type="EMBL" id="EPB67442.1"/>
    </source>
</evidence>
<evidence type="ECO:0000256" key="5">
    <source>
        <dbReference type="SAM" id="MobiDB-lite"/>
    </source>
</evidence>
<keyword evidence="7" id="KW-1185">Reference proteome</keyword>
<keyword evidence="4" id="KW-0597">Phosphoprotein</keyword>
<feature type="compositionally biased region" description="Low complexity" evidence="5">
    <location>
        <begin position="229"/>
        <end position="242"/>
    </location>
</feature>
<feature type="region of interest" description="Disordered" evidence="5">
    <location>
        <begin position="184"/>
        <end position="277"/>
    </location>
</feature>
<organism evidence="6 7">
    <name type="scientific">Ancylostoma ceylanicum</name>
    <dbReference type="NCBI Taxonomy" id="53326"/>
    <lineage>
        <taxon>Eukaryota</taxon>
        <taxon>Metazoa</taxon>
        <taxon>Ecdysozoa</taxon>
        <taxon>Nematoda</taxon>
        <taxon>Chromadorea</taxon>
        <taxon>Rhabditida</taxon>
        <taxon>Rhabditina</taxon>
        <taxon>Rhabditomorpha</taxon>
        <taxon>Strongyloidea</taxon>
        <taxon>Ancylostomatidae</taxon>
        <taxon>Ancylostomatinae</taxon>
        <taxon>Ancylostoma</taxon>
    </lineage>
</organism>
<comment type="similarity">
    <text evidence="2">Belongs to the MLF family.</text>
</comment>
<dbReference type="InterPro" id="IPR019376">
    <property type="entry name" value="Myeloid_leukemia_factor"/>
</dbReference>